<gene>
    <name evidence="2" type="ORF">PECUL_23A050818</name>
</gene>
<evidence type="ECO:0000313" key="3">
    <source>
        <dbReference type="Proteomes" id="UP001295444"/>
    </source>
</evidence>
<reference evidence="2" key="1">
    <citation type="submission" date="2022-03" db="EMBL/GenBank/DDBJ databases">
        <authorList>
            <person name="Alioto T."/>
            <person name="Alioto T."/>
            <person name="Gomez Garrido J."/>
        </authorList>
    </citation>
    <scope>NUCLEOTIDE SEQUENCE</scope>
</reference>
<feature type="compositionally biased region" description="Polar residues" evidence="1">
    <location>
        <begin position="93"/>
        <end position="113"/>
    </location>
</feature>
<dbReference type="Proteomes" id="UP001295444">
    <property type="component" value="Chromosome 02"/>
</dbReference>
<feature type="region of interest" description="Disordered" evidence="1">
    <location>
        <begin position="86"/>
        <end position="119"/>
    </location>
</feature>
<proteinExistence type="predicted"/>
<feature type="region of interest" description="Disordered" evidence="1">
    <location>
        <begin position="1"/>
        <end position="24"/>
    </location>
</feature>
<sequence length="119" mass="13205">MSFFQPAKTPKRRRRPGAYTTQTPTDLETFLGSAFAATENNSLDQTNPEPSVHMPAMGRHFQKTSTPAEHQHIGALLQRQVRSKMAPAENLHTVASDTSSECQQQRKQSSTLPDPTDGR</sequence>
<keyword evidence="3" id="KW-1185">Reference proteome</keyword>
<accession>A0AAD1RDG1</accession>
<dbReference type="AlphaFoldDB" id="A0AAD1RDG1"/>
<evidence type="ECO:0000313" key="2">
    <source>
        <dbReference type="EMBL" id="CAH2248515.1"/>
    </source>
</evidence>
<protein>
    <submittedName>
        <fullName evidence="2">Uncharacterized protein</fullName>
    </submittedName>
</protein>
<name>A0AAD1RDG1_PELCU</name>
<organism evidence="2 3">
    <name type="scientific">Pelobates cultripes</name>
    <name type="common">Western spadefoot toad</name>
    <dbReference type="NCBI Taxonomy" id="61616"/>
    <lineage>
        <taxon>Eukaryota</taxon>
        <taxon>Metazoa</taxon>
        <taxon>Chordata</taxon>
        <taxon>Craniata</taxon>
        <taxon>Vertebrata</taxon>
        <taxon>Euteleostomi</taxon>
        <taxon>Amphibia</taxon>
        <taxon>Batrachia</taxon>
        <taxon>Anura</taxon>
        <taxon>Pelobatoidea</taxon>
        <taxon>Pelobatidae</taxon>
        <taxon>Pelobates</taxon>
    </lineage>
</organism>
<dbReference type="EMBL" id="OW240913">
    <property type="protein sequence ID" value="CAH2248515.1"/>
    <property type="molecule type" value="Genomic_DNA"/>
</dbReference>
<evidence type="ECO:0000256" key="1">
    <source>
        <dbReference type="SAM" id="MobiDB-lite"/>
    </source>
</evidence>